<name>A0A0D0TQM0_PSEFL</name>
<dbReference type="PATRIC" id="fig|294.125.peg.1536"/>
<accession>A0A0D0TQM0</accession>
<evidence type="ECO:0000313" key="1">
    <source>
        <dbReference type="EMBL" id="KIR23080.1"/>
    </source>
</evidence>
<reference evidence="1 2" key="1">
    <citation type="submission" date="2015-01" db="EMBL/GenBank/DDBJ databases">
        <title>Genome sequence of the beneficial rhizobacterium Pseudomonas fluorescens 2-79.</title>
        <authorList>
            <person name="Thuermer A."/>
            <person name="Daniel R."/>
        </authorList>
    </citation>
    <scope>NUCLEOTIDE SEQUENCE [LARGE SCALE GENOMIC DNA]</scope>
    <source>
        <strain evidence="1 2">2-79</strain>
    </source>
</reference>
<gene>
    <name evidence="1" type="ORF">PFLU3_14920</name>
</gene>
<dbReference type="EMBL" id="JXCQ01000009">
    <property type="protein sequence ID" value="KIR23080.1"/>
    <property type="molecule type" value="Genomic_DNA"/>
</dbReference>
<dbReference type="AlphaFoldDB" id="A0A0D0TQM0"/>
<protein>
    <submittedName>
        <fullName evidence="1">Uncharacterized protein</fullName>
    </submittedName>
</protein>
<evidence type="ECO:0000313" key="2">
    <source>
        <dbReference type="Proteomes" id="UP000032210"/>
    </source>
</evidence>
<comment type="caution">
    <text evidence="1">The sequence shown here is derived from an EMBL/GenBank/DDBJ whole genome shotgun (WGS) entry which is preliminary data.</text>
</comment>
<dbReference type="Proteomes" id="UP000032210">
    <property type="component" value="Unassembled WGS sequence"/>
</dbReference>
<sequence length="57" mass="6238">MNLSSMIKGVLLALILLTLLVGCLPPQAQRVRMGGNSWFPIGHTIEHSGSWYVTRAC</sequence>
<proteinExistence type="predicted"/>
<organism evidence="1 2">
    <name type="scientific">Pseudomonas fluorescens</name>
    <dbReference type="NCBI Taxonomy" id="294"/>
    <lineage>
        <taxon>Bacteria</taxon>
        <taxon>Pseudomonadati</taxon>
        <taxon>Pseudomonadota</taxon>
        <taxon>Gammaproteobacteria</taxon>
        <taxon>Pseudomonadales</taxon>
        <taxon>Pseudomonadaceae</taxon>
        <taxon>Pseudomonas</taxon>
    </lineage>
</organism>